<evidence type="ECO:0000256" key="7">
    <source>
        <dbReference type="ARBA" id="ARBA00022691"/>
    </source>
</evidence>
<dbReference type="PANTHER" id="PTHR30027:SF3">
    <property type="entry name" value="16S RRNA (URACIL(1498)-N(3))-METHYLTRANSFERASE"/>
    <property type="match status" value="1"/>
</dbReference>
<dbReference type="InterPro" id="IPR006700">
    <property type="entry name" value="RsmE"/>
</dbReference>
<evidence type="ECO:0000313" key="13">
    <source>
        <dbReference type="Proteomes" id="UP000711995"/>
    </source>
</evidence>
<dbReference type="SUPFAM" id="SSF88697">
    <property type="entry name" value="PUA domain-like"/>
    <property type="match status" value="1"/>
</dbReference>
<keyword evidence="13" id="KW-1185">Reference proteome</keyword>
<dbReference type="GO" id="GO:0070475">
    <property type="term" value="P:rRNA base methylation"/>
    <property type="evidence" value="ECO:0007669"/>
    <property type="project" value="TreeGrafter"/>
</dbReference>
<keyword evidence="5 10" id="KW-0489">Methyltransferase</keyword>
<sequence length="252" mass="28638">MDRADFHIGDVLTLDDTHTRHLRDVRRAKVGDSIKARNSANPVQVAEVDIIDITKQSMRILVKNLATINSPKVRIELVQGYPKSSKFEDVLRMSIEAGVTKVIPVWTQYADIRHQAGMQKLDRWIRVAREAVEQSGNISYMTTTEAIALSEFFSINEPNHETLEVVCHPIDHENRLLINFFQHWSHLQALHEQTVRIFVGPEGGFSPSEMEEFQKRGALAYSFGDTIIRTEHAGLYAIAGIKTLIEYKGCRV</sequence>
<evidence type="ECO:0000259" key="11">
    <source>
        <dbReference type="Pfam" id="PF04452"/>
    </source>
</evidence>
<dbReference type="EC" id="2.1.1.193" evidence="10"/>
<dbReference type="GO" id="GO:0005737">
    <property type="term" value="C:cytoplasm"/>
    <property type="evidence" value="ECO:0007669"/>
    <property type="project" value="UniProtKB-SubCell"/>
</dbReference>
<evidence type="ECO:0000256" key="10">
    <source>
        <dbReference type="PIRNR" id="PIRNR015601"/>
    </source>
</evidence>
<dbReference type="RefSeq" id="WP_167700150.1">
    <property type="nucleotide sequence ID" value="NZ_CP118174.1"/>
</dbReference>
<keyword evidence="4 10" id="KW-0698">rRNA processing</keyword>
<evidence type="ECO:0000256" key="4">
    <source>
        <dbReference type="ARBA" id="ARBA00022552"/>
    </source>
</evidence>
<evidence type="ECO:0000256" key="3">
    <source>
        <dbReference type="ARBA" id="ARBA00022490"/>
    </source>
</evidence>
<organism evidence="12 13">
    <name type="scientific">Entomospira entomophila</name>
    <dbReference type="NCBI Taxonomy" id="2719988"/>
    <lineage>
        <taxon>Bacteria</taxon>
        <taxon>Pseudomonadati</taxon>
        <taxon>Spirochaetota</taxon>
        <taxon>Spirochaetia</taxon>
        <taxon>Spirochaetales</taxon>
        <taxon>Spirochaetaceae</taxon>
        <taxon>Entomospira</taxon>
    </lineage>
</organism>
<comment type="similarity">
    <text evidence="2 10">Belongs to the RNA methyltransferase RsmE family.</text>
</comment>
<keyword evidence="7 10" id="KW-0949">S-adenosyl-L-methionine</keyword>
<evidence type="ECO:0000256" key="9">
    <source>
        <dbReference type="ARBA" id="ARBA00047944"/>
    </source>
</evidence>
<comment type="catalytic activity">
    <reaction evidence="9 10">
        <text>uridine(1498) in 16S rRNA + S-adenosyl-L-methionine = N(3)-methyluridine(1498) in 16S rRNA + S-adenosyl-L-homocysteine + H(+)</text>
        <dbReference type="Rhea" id="RHEA:42920"/>
        <dbReference type="Rhea" id="RHEA-COMP:10283"/>
        <dbReference type="Rhea" id="RHEA-COMP:10284"/>
        <dbReference type="ChEBI" id="CHEBI:15378"/>
        <dbReference type="ChEBI" id="CHEBI:57856"/>
        <dbReference type="ChEBI" id="CHEBI:59789"/>
        <dbReference type="ChEBI" id="CHEBI:65315"/>
        <dbReference type="ChEBI" id="CHEBI:74502"/>
        <dbReference type="EC" id="2.1.1.193"/>
    </reaction>
</comment>
<comment type="function">
    <text evidence="8 10">Specifically methylates the N3 position of the uracil ring of uridine 1498 (m3U1498) in 16S rRNA. Acts on the fully assembled 30S ribosomal subunit.</text>
</comment>
<evidence type="ECO:0000256" key="5">
    <source>
        <dbReference type="ARBA" id="ARBA00022603"/>
    </source>
</evidence>
<reference evidence="12 13" key="1">
    <citation type="submission" date="2020-03" db="EMBL/GenBank/DDBJ databases">
        <title>Spirochaetal bacteria isolated from arthropods constitute a novel genus Entomospira genus novum within the order Spirochaetales.</title>
        <authorList>
            <person name="Grana-Miraglia L."/>
            <person name="Sikutova S."/>
            <person name="Fingerle V."/>
            <person name="Sing A."/>
            <person name="Castillo-Ramirez S."/>
            <person name="Margos G."/>
            <person name="Rudolf I."/>
        </authorList>
    </citation>
    <scope>NUCLEOTIDE SEQUENCE [LARGE SCALE GENOMIC DNA]</scope>
    <source>
        <strain evidence="12 13">BR193</strain>
    </source>
</reference>
<dbReference type="SUPFAM" id="SSF75217">
    <property type="entry name" value="alpha/beta knot"/>
    <property type="match status" value="1"/>
</dbReference>
<accession>A0A968KRB2</accession>
<feature type="domain" description="Ribosomal RNA small subunit methyltransferase E methyltransferase" evidence="11">
    <location>
        <begin position="72"/>
        <end position="240"/>
    </location>
</feature>
<dbReference type="CDD" id="cd18084">
    <property type="entry name" value="RsmE-like"/>
    <property type="match status" value="1"/>
</dbReference>
<dbReference type="InterPro" id="IPR029028">
    <property type="entry name" value="Alpha/beta_knot_MTases"/>
</dbReference>
<gene>
    <name evidence="12" type="ORF">HCT14_03400</name>
</gene>
<dbReference type="InterPro" id="IPR029026">
    <property type="entry name" value="tRNA_m1G_MTases_N"/>
</dbReference>
<evidence type="ECO:0000256" key="8">
    <source>
        <dbReference type="ARBA" id="ARBA00025699"/>
    </source>
</evidence>
<protein>
    <recommendedName>
        <fullName evidence="10">Ribosomal RNA small subunit methyltransferase E</fullName>
        <ecNumber evidence="10">2.1.1.193</ecNumber>
    </recommendedName>
</protein>
<dbReference type="Proteomes" id="UP000711995">
    <property type="component" value="Unassembled WGS sequence"/>
</dbReference>
<evidence type="ECO:0000256" key="2">
    <source>
        <dbReference type="ARBA" id="ARBA00005528"/>
    </source>
</evidence>
<dbReference type="GO" id="GO:0070042">
    <property type="term" value="F:rRNA (uridine-N3-)-methyltransferase activity"/>
    <property type="evidence" value="ECO:0007669"/>
    <property type="project" value="TreeGrafter"/>
</dbReference>
<keyword evidence="3 10" id="KW-0963">Cytoplasm</keyword>
<comment type="subcellular location">
    <subcellularLocation>
        <location evidence="1 10">Cytoplasm</location>
    </subcellularLocation>
</comment>
<dbReference type="NCBIfam" id="TIGR00046">
    <property type="entry name" value="RsmE family RNA methyltransferase"/>
    <property type="match status" value="1"/>
</dbReference>
<dbReference type="PIRSF" id="PIRSF015601">
    <property type="entry name" value="MTase_slr0722"/>
    <property type="match status" value="1"/>
</dbReference>
<dbReference type="InterPro" id="IPR015947">
    <property type="entry name" value="PUA-like_sf"/>
</dbReference>
<dbReference type="InterPro" id="IPR046886">
    <property type="entry name" value="RsmE_MTase_dom"/>
</dbReference>
<keyword evidence="6 10" id="KW-0808">Transferase</keyword>
<dbReference type="EMBL" id="JAATLJ010000001">
    <property type="protein sequence ID" value="NIZ40558.1"/>
    <property type="molecule type" value="Genomic_DNA"/>
</dbReference>
<comment type="caution">
    <text evidence="12">The sequence shown here is derived from an EMBL/GenBank/DDBJ whole genome shotgun (WGS) entry which is preliminary data.</text>
</comment>
<dbReference type="AlphaFoldDB" id="A0A968KRB2"/>
<proteinExistence type="inferred from homology"/>
<dbReference type="Pfam" id="PF04452">
    <property type="entry name" value="Methyltrans_RNA"/>
    <property type="match status" value="1"/>
</dbReference>
<evidence type="ECO:0000313" key="12">
    <source>
        <dbReference type="EMBL" id="NIZ40558.1"/>
    </source>
</evidence>
<name>A0A968KRB2_9SPIO</name>
<dbReference type="Gene3D" id="3.40.1280.10">
    <property type="match status" value="1"/>
</dbReference>
<dbReference type="PANTHER" id="PTHR30027">
    <property type="entry name" value="RIBOSOMAL RNA SMALL SUBUNIT METHYLTRANSFERASE E"/>
    <property type="match status" value="1"/>
</dbReference>
<evidence type="ECO:0000256" key="1">
    <source>
        <dbReference type="ARBA" id="ARBA00004496"/>
    </source>
</evidence>
<evidence type="ECO:0000256" key="6">
    <source>
        <dbReference type="ARBA" id="ARBA00022679"/>
    </source>
</evidence>